<comment type="catalytic activity">
    <reaction evidence="8">
        <text>L-lysyl-L-alanine(out) = L-lysyl-L-alanine(in)</text>
        <dbReference type="Rhea" id="RHEA:79399"/>
        <dbReference type="ChEBI" id="CHEBI:229954"/>
    </reaction>
</comment>
<evidence type="ECO:0000256" key="20">
    <source>
        <dbReference type="ARBA" id="ARBA00044924"/>
    </source>
</evidence>
<evidence type="ECO:0000256" key="8">
    <source>
        <dbReference type="ARBA" id="ARBA00044876"/>
    </source>
</evidence>
<keyword evidence="4 25" id="KW-0812">Transmembrane</keyword>
<dbReference type="Gene3D" id="1.20.1250.20">
    <property type="entry name" value="MFS general substrate transporter like domains"/>
    <property type="match status" value="2"/>
</dbReference>
<dbReference type="HOGENOM" id="CLU_001265_62_1_2"/>
<evidence type="ECO:0000256" key="23">
    <source>
        <dbReference type="ARBA" id="ARBA00045709"/>
    </source>
</evidence>
<comment type="catalytic activity">
    <reaction evidence="10">
        <text>L-alpha-aminoacyl-L-arginine(out) = L-alpha-aminoacyl-L-arginine(in)</text>
        <dbReference type="Rhea" id="RHEA:79367"/>
        <dbReference type="ChEBI" id="CHEBI:229968"/>
    </reaction>
</comment>
<dbReference type="KEGG" id="nou:Natoc_3313"/>
<organism evidence="27 28">
    <name type="scientific">Natronococcus occultus SP4</name>
    <dbReference type="NCBI Taxonomy" id="694430"/>
    <lineage>
        <taxon>Archaea</taxon>
        <taxon>Methanobacteriati</taxon>
        <taxon>Methanobacteriota</taxon>
        <taxon>Stenosarchaea group</taxon>
        <taxon>Halobacteria</taxon>
        <taxon>Halobacteriales</taxon>
        <taxon>Natrialbaceae</taxon>
        <taxon>Natronococcus</taxon>
    </lineage>
</organism>
<evidence type="ECO:0000256" key="4">
    <source>
        <dbReference type="ARBA" id="ARBA00022692"/>
    </source>
</evidence>
<dbReference type="PANTHER" id="PTHR23512:SF3">
    <property type="entry name" value="MAJOR FACILITATOR SUPERFAMILY DOMAIN-CONTAINING PROTEIN 1"/>
    <property type="match status" value="1"/>
</dbReference>
<comment type="catalytic activity">
    <reaction evidence="17">
        <text>L-arginyl-glycine(out) = L-arginyl-glycine(in)</text>
        <dbReference type="Rhea" id="RHEA:79391"/>
        <dbReference type="ChEBI" id="CHEBI:229955"/>
    </reaction>
</comment>
<evidence type="ECO:0000313" key="27">
    <source>
        <dbReference type="EMBL" id="AGB39049.1"/>
    </source>
</evidence>
<evidence type="ECO:0000256" key="21">
    <source>
        <dbReference type="ARBA" id="ARBA00044985"/>
    </source>
</evidence>
<dbReference type="RefSeq" id="WP_015322488.1">
    <property type="nucleotide sequence ID" value="NC_019974.1"/>
</dbReference>
<comment type="catalytic activity">
    <reaction evidence="15">
        <text>L-arginyl-L-alpha-amino acid(out) = L-arginyl-L-alpha-amino acid(in)</text>
        <dbReference type="Rhea" id="RHEA:79371"/>
        <dbReference type="ChEBI" id="CHEBI:84315"/>
    </reaction>
</comment>
<comment type="catalytic activity">
    <reaction evidence="20">
        <text>L-lysyl-glycine(out) = L-lysyl-glycine(in)</text>
        <dbReference type="Rhea" id="RHEA:79407"/>
        <dbReference type="ChEBI" id="CHEBI:191202"/>
    </reaction>
</comment>
<sequence length="435" mass="46002">MWSSPTNRRWLLWGVLAVSFLLVNVYRLSTAVLADDLMAAFRTTGGQLGTLHAAFFLVYAVMQFPTGVLVDRIGPRRTAAVGAATMNAGALWFALADGYGSALGARLVIGLGGSVIFVCLLRFCASWYRVDEFGTMNGLSFAVGGVGGVLATTPLAVLVDATGWRTSLSLLSTVGLVVAVATALVVRDSPERAGLGPIDGVPEQSRLTLAEIRRHGRAVLRDRWTWIVSVLLFCTGGVNLTLFGLWGIPYVVQVYDTSVAVASLCTLLGGVGSTLGPPAFGWLSDRLERRTEFIVGGGLCYTGALALLAVVGDPPLVVVGAVFFVTGALLGTFVLTYPLVKERHPSRASGISMGAINGASFFGAAAFPTLMGWVLDAYWTGEFVGGVRVYTVTGYRVAFGIAAVAGLVTIACAVWIHRRATAETLETHSEKRRES</sequence>
<proteinExistence type="inferred from homology"/>
<evidence type="ECO:0000256" key="5">
    <source>
        <dbReference type="ARBA" id="ARBA00022989"/>
    </source>
</evidence>
<feature type="transmembrane region" description="Helical" evidence="25">
    <location>
        <begin position="77"/>
        <end position="95"/>
    </location>
</feature>
<dbReference type="PANTHER" id="PTHR23512">
    <property type="entry name" value="MAJOR FACILITATOR SUPERFAMILY DOMAIN-CONTAINING PROTEIN 1"/>
    <property type="match status" value="1"/>
</dbReference>
<comment type="catalytic activity">
    <reaction evidence="9">
        <text>L-histidyl-glycine(out) = L-histidyl-glycine(in)</text>
        <dbReference type="Rhea" id="RHEA:79395"/>
        <dbReference type="ChEBI" id="CHEBI:229957"/>
    </reaction>
</comment>
<evidence type="ECO:0000256" key="12">
    <source>
        <dbReference type="ARBA" id="ARBA00044891"/>
    </source>
</evidence>
<dbReference type="SUPFAM" id="SSF103473">
    <property type="entry name" value="MFS general substrate transporter"/>
    <property type="match status" value="1"/>
</dbReference>
<name>L0K3W4_9EURY</name>
<protein>
    <recommendedName>
        <fullName evidence="21">Lysosomal dipeptide transporter MFSD1</fullName>
    </recommendedName>
    <alternativeName>
        <fullName evidence="22">Major facilitator superfamily domain-containing protein 1</fullName>
    </alternativeName>
</protein>
<dbReference type="OrthoDB" id="29061at2157"/>
<evidence type="ECO:0000256" key="15">
    <source>
        <dbReference type="ARBA" id="ARBA00044899"/>
    </source>
</evidence>
<evidence type="ECO:0000256" key="7">
    <source>
        <dbReference type="ARBA" id="ARBA00023228"/>
    </source>
</evidence>
<evidence type="ECO:0000256" key="10">
    <source>
        <dbReference type="ARBA" id="ARBA00044881"/>
    </source>
</evidence>
<reference evidence="27 28" key="1">
    <citation type="submission" date="2012-11" db="EMBL/GenBank/DDBJ databases">
        <title>FINISHED of Natronococcus occultus SP4, DSM 3396.</title>
        <authorList>
            <consortium name="DOE Joint Genome Institute"/>
            <person name="Eisen J."/>
            <person name="Huntemann M."/>
            <person name="Wei C.-L."/>
            <person name="Han J."/>
            <person name="Detter J.C."/>
            <person name="Han C."/>
            <person name="Tapia R."/>
            <person name="Chen A."/>
            <person name="Kyrpides N."/>
            <person name="Mavromatis K."/>
            <person name="Markowitz V."/>
            <person name="Szeto E."/>
            <person name="Ivanova N."/>
            <person name="Mikhailova N."/>
            <person name="Ovchinnikova G."/>
            <person name="Pagani I."/>
            <person name="Pati A."/>
            <person name="Goodwin L."/>
            <person name="Nordberg H.P."/>
            <person name="Cantor M.N."/>
            <person name="Hua S.X."/>
            <person name="Woyke T."/>
            <person name="Eisen J."/>
            <person name="Klenk H.-P."/>
            <person name="Klenk H.-P."/>
        </authorList>
    </citation>
    <scope>NUCLEOTIDE SEQUENCE [LARGE SCALE GENOMIC DNA]</scope>
    <source>
        <strain evidence="27 28">SP4</strain>
    </source>
</reference>
<dbReference type="AlphaFoldDB" id="L0K3W4"/>
<evidence type="ECO:0000256" key="2">
    <source>
        <dbReference type="ARBA" id="ARBA00008335"/>
    </source>
</evidence>
<feature type="transmembrane region" description="Helical" evidence="25">
    <location>
        <begin position="164"/>
        <end position="186"/>
    </location>
</feature>
<dbReference type="STRING" id="694430.Natoc_3313"/>
<comment type="catalytic activity">
    <reaction evidence="18">
        <text>L-histidyl-L-alpha-amino acid(out) = L-histidyl-L-alpha-amino acid(in)</text>
        <dbReference type="Rhea" id="RHEA:79379"/>
        <dbReference type="ChEBI" id="CHEBI:229964"/>
    </reaction>
</comment>
<evidence type="ECO:0000259" key="26">
    <source>
        <dbReference type="PROSITE" id="PS50850"/>
    </source>
</evidence>
<comment type="subunit">
    <text evidence="24">Homodimer. Interacts with lysosomal protein GLMP (via lumenal domain); the interaction starts while both proteins are still in the endoplasmic reticulum and is required for stabilization of MFSD1 in lysosomes but has no direct effect on its targeting to lysosomes or transporter activity.</text>
</comment>
<comment type="catalytic activity">
    <reaction evidence="14">
        <text>L-aspartyl-L-lysine(out) = L-aspartyl-L-lysine(in)</text>
        <dbReference type="Rhea" id="RHEA:79411"/>
        <dbReference type="ChEBI" id="CHEBI:229953"/>
    </reaction>
</comment>
<feature type="transmembrane region" description="Helical" evidence="25">
    <location>
        <begin position="317"/>
        <end position="340"/>
    </location>
</feature>
<feature type="transmembrane region" description="Helical" evidence="25">
    <location>
        <begin position="50"/>
        <end position="70"/>
    </location>
</feature>
<keyword evidence="6 25" id="KW-0472">Membrane</keyword>
<accession>L0K3W4</accession>
<dbReference type="EMBL" id="CP003929">
    <property type="protein sequence ID" value="AGB39049.1"/>
    <property type="molecule type" value="Genomic_DNA"/>
</dbReference>
<evidence type="ECO:0000256" key="25">
    <source>
        <dbReference type="SAM" id="Phobius"/>
    </source>
</evidence>
<keyword evidence="28" id="KW-1185">Reference proteome</keyword>
<comment type="catalytic activity">
    <reaction evidence="19">
        <text>L-alanyl-L-lysine(out) = L-alanyl-L-lysine(in)</text>
        <dbReference type="Rhea" id="RHEA:79415"/>
        <dbReference type="ChEBI" id="CHEBI:192470"/>
    </reaction>
</comment>
<dbReference type="GO" id="GO:0005765">
    <property type="term" value="C:lysosomal membrane"/>
    <property type="evidence" value="ECO:0007669"/>
    <property type="project" value="UniProtKB-SubCell"/>
</dbReference>
<feature type="transmembrane region" description="Helical" evidence="25">
    <location>
        <begin position="137"/>
        <end position="158"/>
    </location>
</feature>
<dbReference type="Pfam" id="PF07690">
    <property type="entry name" value="MFS_1"/>
    <property type="match status" value="1"/>
</dbReference>
<evidence type="ECO:0000256" key="17">
    <source>
        <dbReference type="ARBA" id="ARBA00044903"/>
    </source>
</evidence>
<comment type="catalytic activity">
    <reaction evidence="12">
        <text>L-lysyl-L-alpha-amino acid(out) = L-lysyl-L-alpha-amino acid(in)</text>
        <dbReference type="Rhea" id="RHEA:79387"/>
        <dbReference type="ChEBI" id="CHEBI:229965"/>
    </reaction>
</comment>
<dbReference type="InterPro" id="IPR011701">
    <property type="entry name" value="MFS"/>
</dbReference>
<feature type="transmembrane region" description="Helical" evidence="25">
    <location>
        <begin position="224"/>
        <end position="248"/>
    </location>
</feature>
<comment type="subcellular location">
    <subcellularLocation>
        <location evidence="1">Lysosome membrane</location>
        <topology evidence="1">Multi-pass membrane protein</topology>
    </subcellularLocation>
</comment>
<keyword evidence="5 25" id="KW-1133">Transmembrane helix</keyword>
<feature type="transmembrane region" description="Helical" evidence="25">
    <location>
        <begin position="395"/>
        <end position="416"/>
    </location>
</feature>
<comment type="catalytic activity">
    <reaction evidence="11">
        <text>L-alpha-aminoacyl-L-histidine(out) = L-alpha-aminoacyl-L-histidine(in)</text>
        <dbReference type="Rhea" id="RHEA:79375"/>
        <dbReference type="ChEBI" id="CHEBI:229967"/>
    </reaction>
</comment>
<evidence type="ECO:0000256" key="11">
    <source>
        <dbReference type="ARBA" id="ARBA00044884"/>
    </source>
</evidence>
<evidence type="ECO:0000256" key="9">
    <source>
        <dbReference type="ARBA" id="ARBA00044878"/>
    </source>
</evidence>
<evidence type="ECO:0000256" key="6">
    <source>
        <dbReference type="ARBA" id="ARBA00023136"/>
    </source>
</evidence>
<keyword evidence="3" id="KW-0813">Transport</keyword>
<evidence type="ECO:0000256" key="14">
    <source>
        <dbReference type="ARBA" id="ARBA00044898"/>
    </source>
</evidence>
<comment type="catalytic activity">
    <reaction evidence="16">
        <text>L-lysyl-L-lysine(out) = L-lysyl-L-lysine(in)</text>
        <dbReference type="Rhea" id="RHEA:79403"/>
        <dbReference type="ChEBI" id="CHEBI:229956"/>
    </reaction>
</comment>
<feature type="transmembrane region" description="Helical" evidence="25">
    <location>
        <begin position="293"/>
        <end position="311"/>
    </location>
</feature>
<dbReference type="Proteomes" id="UP000010878">
    <property type="component" value="Chromosome"/>
</dbReference>
<feature type="transmembrane region" description="Helical" evidence="25">
    <location>
        <begin position="107"/>
        <end position="125"/>
    </location>
</feature>
<feature type="domain" description="Major facilitator superfamily (MFS) profile" evidence="26">
    <location>
        <begin position="12"/>
        <end position="421"/>
    </location>
</feature>
<evidence type="ECO:0000256" key="22">
    <source>
        <dbReference type="ARBA" id="ARBA00045018"/>
    </source>
</evidence>
<comment type="function">
    <text evidence="23">Lysosomal dipeptide uniporter that selectively exports lysine, arginine or histidine-containing dipeptides with a net positive charge from the lysosome lumen into the cytosol. Could play a role in a specific type of protein O-glycosylation indirectly regulating macrophages migration and tissue invasion. Also essential for liver homeostasis.</text>
</comment>
<dbReference type="CDD" id="cd06174">
    <property type="entry name" value="MFS"/>
    <property type="match status" value="1"/>
</dbReference>
<evidence type="ECO:0000256" key="16">
    <source>
        <dbReference type="ARBA" id="ARBA00044900"/>
    </source>
</evidence>
<dbReference type="GeneID" id="14403700"/>
<evidence type="ECO:0000256" key="18">
    <source>
        <dbReference type="ARBA" id="ARBA00044912"/>
    </source>
</evidence>
<feature type="transmembrane region" description="Helical" evidence="25">
    <location>
        <begin position="352"/>
        <end position="375"/>
    </location>
</feature>
<keyword evidence="7" id="KW-0458">Lysosome</keyword>
<evidence type="ECO:0000256" key="19">
    <source>
        <dbReference type="ARBA" id="ARBA00044919"/>
    </source>
</evidence>
<gene>
    <name evidence="27" type="ORF">Natoc_3313</name>
</gene>
<dbReference type="eggNOG" id="arCOG00147">
    <property type="taxonomic scope" value="Archaea"/>
</dbReference>
<evidence type="ECO:0000256" key="13">
    <source>
        <dbReference type="ARBA" id="ARBA00044893"/>
    </source>
</evidence>
<dbReference type="PROSITE" id="PS50850">
    <property type="entry name" value="MFS"/>
    <property type="match status" value="1"/>
</dbReference>
<feature type="transmembrane region" description="Helical" evidence="25">
    <location>
        <begin position="260"/>
        <end position="281"/>
    </location>
</feature>
<evidence type="ECO:0000256" key="1">
    <source>
        <dbReference type="ARBA" id="ARBA00004155"/>
    </source>
</evidence>
<dbReference type="InterPro" id="IPR052187">
    <property type="entry name" value="MFSD1"/>
</dbReference>
<evidence type="ECO:0000313" key="28">
    <source>
        <dbReference type="Proteomes" id="UP000010878"/>
    </source>
</evidence>
<comment type="catalytic activity">
    <reaction evidence="13">
        <text>L-alpha-aminoacyl-L-lysine(out) = L-alpha-aminoacyl-L-lysine(in)</text>
        <dbReference type="Rhea" id="RHEA:79383"/>
        <dbReference type="ChEBI" id="CHEBI:229966"/>
    </reaction>
</comment>
<evidence type="ECO:0000256" key="24">
    <source>
        <dbReference type="ARBA" id="ARBA00046376"/>
    </source>
</evidence>
<dbReference type="GO" id="GO:0022857">
    <property type="term" value="F:transmembrane transporter activity"/>
    <property type="evidence" value="ECO:0007669"/>
    <property type="project" value="InterPro"/>
</dbReference>
<evidence type="ECO:0000256" key="3">
    <source>
        <dbReference type="ARBA" id="ARBA00022448"/>
    </source>
</evidence>
<comment type="similarity">
    <text evidence="2">Belongs to the major facilitator superfamily.</text>
</comment>
<dbReference type="InterPro" id="IPR036259">
    <property type="entry name" value="MFS_trans_sf"/>
</dbReference>
<dbReference type="InterPro" id="IPR020846">
    <property type="entry name" value="MFS_dom"/>
</dbReference>